<dbReference type="EMBL" id="JABVXQ010000008">
    <property type="protein sequence ID" value="KAF6095156.1"/>
    <property type="molecule type" value="Genomic_DNA"/>
</dbReference>
<proteinExistence type="predicted"/>
<comment type="caution">
    <text evidence="3">The sequence shown here is derived from an EMBL/GenBank/DDBJ whole genome shotgun (WGS) entry which is preliminary data.</text>
</comment>
<feature type="compositionally biased region" description="Basic residues" evidence="1">
    <location>
        <begin position="57"/>
        <end position="69"/>
    </location>
</feature>
<feature type="region of interest" description="Disordered" evidence="1">
    <location>
        <begin position="137"/>
        <end position="204"/>
    </location>
</feature>
<evidence type="ECO:0000313" key="3">
    <source>
        <dbReference type="EMBL" id="KAF6095156.1"/>
    </source>
</evidence>
<organism evidence="3 4">
    <name type="scientific">Phyllostomus discolor</name>
    <name type="common">pale spear-nosed bat</name>
    <dbReference type="NCBI Taxonomy" id="89673"/>
    <lineage>
        <taxon>Eukaryota</taxon>
        <taxon>Metazoa</taxon>
        <taxon>Chordata</taxon>
        <taxon>Craniata</taxon>
        <taxon>Vertebrata</taxon>
        <taxon>Euteleostomi</taxon>
        <taxon>Mammalia</taxon>
        <taxon>Eutheria</taxon>
        <taxon>Laurasiatheria</taxon>
        <taxon>Chiroptera</taxon>
        <taxon>Yangochiroptera</taxon>
        <taxon>Phyllostomidae</taxon>
        <taxon>Phyllostominae</taxon>
        <taxon>Phyllostomus</taxon>
    </lineage>
</organism>
<sequence>MVCVCVCGLAAVCMYVCVACVECVWCVRARDVYGLPAEQRALWGQVVSLPPVTSRASRHPARFRERGRRTGSISQQREGGRAPRVVLDNQAPGQHLLHAPHRLALGWELTTRDAGSHMCAQATRVRVTVQAHNYTHHPVCAPSGRAFPRNRPARQRERQSATPRPIPRGSTLPLRTAGPASPELRGARPRPESGRGRSRPTGWMPPPISSSFSFSAFTVLSFLGLTLLSPTQ</sequence>
<feature type="signal peptide" evidence="2">
    <location>
        <begin position="1"/>
        <end position="29"/>
    </location>
</feature>
<keyword evidence="2" id="KW-0732">Signal</keyword>
<evidence type="ECO:0008006" key="5">
    <source>
        <dbReference type="Google" id="ProtNLM"/>
    </source>
</evidence>
<dbReference type="AlphaFoldDB" id="A0A834DWF1"/>
<feature type="chain" id="PRO_5032885991" description="Secreted protein" evidence="2">
    <location>
        <begin position="30"/>
        <end position="232"/>
    </location>
</feature>
<evidence type="ECO:0000256" key="2">
    <source>
        <dbReference type="SAM" id="SignalP"/>
    </source>
</evidence>
<gene>
    <name evidence="3" type="ORF">HJG60_012123</name>
</gene>
<evidence type="ECO:0000313" key="4">
    <source>
        <dbReference type="Proteomes" id="UP000664940"/>
    </source>
</evidence>
<name>A0A834DWF1_9CHIR</name>
<protein>
    <recommendedName>
        <fullName evidence="5">Secreted protein</fullName>
    </recommendedName>
</protein>
<dbReference type="Proteomes" id="UP000664940">
    <property type="component" value="Unassembled WGS sequence"/>
</dbReference>
<evidence type="ECO:0000256" key="1">
    <source>
        <dbReference type="SAM" id="MobiDB-lite"/>
    </source>
</evidence>
<reference evidence="3 4" key="1">
    <citation type="journal article" date="2020" name="Nature">
        <title>Six reference-quality genomes reveal evolution of bat adaptations.</title>
        <authorList>
            <person name="Jebb D."/>
            <person name="Huang Z."/>
            <person name="Pippel M."/>
            <person name="Hughes G.M."/>
            <person name="Lavrichenko K."/>
            <person name="Devanna P."/>
            <person name="Winkler S."/>
            <person name="Jermiin L.S."/>
            <person name="Skirmuntt E.C."/>
            <person name="Katzourakis A."/>
            <person name="Burkitt-Gray L."/>
            <person name="Ray D.A."/>
            <person name="Sullivan K.A.M."/>
            <person name="Roscito J.G."/>
            <person name="Kirilenko B.M."/>
            <person name="Davalos L.M."/>
            <person name="Corthals A.P."/>
            <person name="Power M.L."/>
            <person name="Jones G."/>
            <person name="Ransome R.D."/>
            <person name="Dechmann D.K.N."/>
            <person name="Locatelli A.G."/>
            <person name="Puechmaille S.J."/>
            <person name="Fedrigo O."/>
            <person name="Jarvis E.D."/>
            <person name="Hiller M."/>
            <person name="Vernes S.C."/>
            <person name="Myers E.W."/>
            <person name="Teeling E.C."/>
        </authorList>
    </citation>
    <scope>NUCLEOTIDE SEQUENCE [LARGE SCALE GENOMIC DNA]</scope>
    <source>
        <strain evidence="3">Bat1K_MPI-CBG_1</strain>
    </source>
</reference>
<accession>A0A834DWF1</accession>
<feature type="region of interest" description="Disordered" evidence="1">
    <location>
        <begin position="57"/>
        <end position="83"/>
    </location>
</feature>
<feature type="compositionally biased region" description="Basic and acidic residues" evidence="1">
    <location>
        <begin position="185"/>
        <end position="195"/>
    </location>
</feature>